<protein>
    <recommendedName>
        <fullName evidence="3">Glycosyltransferase subfamily 4-like N-terminal domain-containing protein</fullName>
    </recommendedName>
</protein>
<sequence>MNILICTPLYPPDVENTAQYVQELARRLAGAHSVAVLTYGALPEPTEGVVLYGVKKEQSALVRIWRYTGKLFALQKNADVVVAINGASVELPLVLTAPFARARIILNDVDERALAVHRKNALLGALHALARARARVVCALSETPPAKPEILPFSPPPVAEQAQYEASWKAHLEHLETLFI</sequence>
<proteinExistence type="predicted"/>
<evidence type="ECO:0008006" key="3">
    <source>
        <dbReference type="Google" id="ProtNLM"/>
    </source>
</evidence>
<dbReference type="SUPFAM" id="SSF53756">
    <property type="entry name" value="UDP-Glycosyltransferase/glycogen phosphorylase"/>
    <property type="match status" value="1"/>
</dbReference>
<evidence type="ECO:0000313" key="1">
    <source>
        <dbReference type="EMBL" id="PIR85301.1"/>
    </source>
</evidence>
<gene>
    <name evidence="1" type="ORF">COU15_01420</name>
</gene>
<dbReference type="EMBL" id="PFBH01000008">
    <property type="protein sequence ID" value="PIR85301.1"/>
    <property type="molecule type" value="Genomic_DNA"/>
</dbReference>
<dbReference type="Gene3D" id="3.40.50.2000">
    <property type="entry name" value="Glycogen Phosphorylase B"/>
    <property type="match status" value="1"/>
</dbReference>
<reference evidence="2" key="1">
    <citation type="submission" date="2017-09" db="EMBL/GenBank/DDBJ databases">
        <title>Depth-based differentiation of microbial function through sediment-hosted aquifers and enrichment of novel symbionts in the deep terrestrial subsurface.</title>
        <authorList>
            <person name="Probst A.J."/>
            <person name="Ladd B."/>
            <person name="Jarett J.K."/>
            <person name="Geller-Mcgrath D.E."/>
            <person name="Sieber C.M.K."/>
            <person name="Emerson J.B."/>
            <person name="Anantharaman K."/>
            <person name="Thomas B.C."/>
            <person name="Malmstrom R."/>
            <person name="Stieglmeier M."/>
            <person name="Klingl A."/>
            <person name="Woyke T."/>
            <person name="Ryan C.M."/>
            <person name="Banfield J.F."/>
        </authorList>
    </citation>
    <scope>NUCLEOTIDE SEQUENCE [LARGE SCALE GENOMIC DNA]</scope>
</reference>
<accession>A0A2H0UFZ4</accession>
<name>A0A2H0UFZ4_9BACT</name>
<comment type="caution">
    <text evidence="1">The sequence shown here is derived from an EMBL/GenBank/DDBJ whole genome shotgun (WGS) entry which is preliminary data.</text>
</comment>
<dbReference type="Proteomes" id="UP000229315">
    <property type="component" value="Unassembled WGS sequence"/>
</dbReference>
<organism evidence="1 2">
    <name type="scientific">Candidatus Kaiserbacteria bacterium CG10_big_fil_rev_8_21_14_0_10_45_20</name>
    <dbReference type="NCBI Taxonomy" id="1974607"/>
    <lineage>
        <taxon>Bacteria</taxon>
        <taxon>Candidatus Kaiseribacteriota</taxon>
    </lineage>
</organism>
<dbReference type="AlphaFoldDB" id="A0A2H0UFZ4"/>
<evidence type="ECO:0000313" key="2">
    <source>
        <dbReference type="Proteomes" id="UP000229315"/>
    </source>
</evidence>